<organism evidence="2 3">
    <name type="scientific">Trichomonas vaginalis (strain ATCC PRA-98 / G3)</name>
    <dbReference type="NCBI Taxonomy" id="412133"/>
    <lineage>
        <taxon>Eukaryota</taxon>
        <taxon>Metamonada</taxon>
        <taxon>Parabasalia</taxon>
        <taxon>Trichomonadida</taxon>
        <taxon>Trichomonadidae</taxon>
        <taxon>Trichomonas</taxon>
    </lineage>
</organism>
<feature type="chain" id="PRO_5002643949" description="DUF4468 domain-containing protein" evidence="1">
    <location>
        <begin position="17"/>
        <end position="171"/>
    </location>
</feature>
<name>A2G5Y9_TRIV3</name>
<sequence>MLSFFSVLSISGTTVTVPPIEYKDVNVKYESYHSYATLATLEKVLVQSKYLTPELAKKAAQKMKFATTSSTLEHTFTMDIDPKNTTIRFASRIAGKVTISKNKNSLDINIKRTVTTCKVISQIVTTRCKSFLWWEWDKSIEIQWRPLEGKDLEDLADYLGSVSNYQKYFSN</sequence>
<dbReference type="RefSeq" id="XP_001300359.1">
    <property type="nucleotide sequence ID" value="XM_001300358.1"/>
</dbReference>
<accession>A2G5Y9</accession>
<protein>
    <recommendedName>
        <fullName evidence="4">DUF4468 domain-containing protein</fullName>
    </recommendedName>
</protein>
<dbReference type="KEGG" id="tva:4745081"/>
<evidence type="ECO:0000313" key="2">
    <source>
        <dbReference type="EMBL" id="EAX87429.1"/>
    </source>
</evidence>
<reference evidence="2" key="1">
    <citation type="submission" date="2006-10" db="EMBL/GenBank/DDBJ databases">
        <authorList>
            <person name="Amadeo P."/>
            <person name="Zhao Q."/>
            <person name="Wortman J."/>
            <person name="Fraser-Liggett C."/>
            <person name="Carlton J."/>
        </authorList>
    </citation>
    <scope>NUCLEOTIDE SEQUENCE</scope>
    <source>
        <strain evidence="2">G3</strain>
    </source>
</reference>
<dbReference type="VEuPathDB" id="TrichDB:TVAGG3_0654750"/>
<evidence type="ECO:0008006" key="4">
    <source>
        <dbReference type="Google" id="ProtNLM"/>
    </source>
</evidence>
<evidence type="ECO:0000256" key="1">
    <source>
        <dbReference type="SAM" id="SignalP"/>
    </source>
</evidence>
<keyword evidence="3" id="KW-1185">Reference proteome</keyword>
<dbReference type="OrthoDB" id="10638821at2759"/>
<dbReference type="AlphaFoldDB" id="A2G5Y9"/>
<keyword evidence="1" id="KW-0732">Signal</keyword>
<dbReference type="EMBL" id="DS114454">
    <property type="protein sequence ID" value="EAX87429.1"/>
    <property type="molecule type" value="Genomic_DNA"/>
</dbReference>
<dbReference type="VEuPathDB" id="TrichDB:TVAG_052650"/>
<proteinExistence type="predicted"/>
<dbReference type="InParanoid" id="A2G5Y9"/>
<feature type="signal peptide" evidence="1">
    <location>
        <begin position="1"/>
        <end position="16"/>
    </location>
</feature>
<evidence type="ECO:0000313" key="3">
    <source>
        <dbReference type="Proteomes" id="UP000001542"/>
    </source>
</evidence>
<gene>
    <name evidence="2" type="ORF">TVAG_052650</name>
</gene>
<reference evidence="2" key="2">
    <citation type="journal article" date="2007" name="Science">
        <title>Draft genome sequence of the sexually transmitted pathogen Trichomonas vaginalis.</title>
        <authorList>
            <person name="Carlton J.M."/>
            <person name="Hirt R.P."/>
            <person name="Silva J.C."/>
            <person name="Delcher A.L."/>
            <person name="Schatz M."/>
            <person name="Zhao Q."/>
            <person name="Wortman J.R."/>
            <person name="Bidwell S.L."/>
            <person name="Alsmark U.C.M."/>
            <person name="Besteiro S."/>
            <person name="Sicheritz-Ponten T."/>
            <person name="Noel C.J."/>
            <person name="Dacks J.B."/>
            <person name="Foster P.G."/>
            <person name="Simillion C."/>
            <person name="Van de Peer Y."/>
            <person name="Miranda-Saavedra D."/>
            <person name="Barton G.J."/>
            <person name="Westrop G.D."/>
            <person name="Mueller S."/>
            <person name="Dessi D."/>
            <person name="Fiori P.L."/>
            <person name="Ren Q."/>
            <person name="Paulsen I."/>
            <person name="Zhang H."/>
            <person name="Bastida-Corcuera F.D."/>
            <person name="Simoes-Barbosa A."/>
            <person name="Brown M.T."/>
            <person name="Hayes R.D."/>
            <person name="Mukherjee M."/>
            <person name="Okumura C.Y."/>
            <person name="Schneider R."/>
            <person name="Smith A.J."/>
            <person name="Vanacova S."/>
            <person name="Villalvazo M."/>
            <person name="Haas B.J."/>
            <person name="Pertea M."/>
            <person name="Feldblyum T.V."/>
            <person name="Utterback T.R."/>
            <person name="Shu C.L."/>
            <person name="Osoegawa K."/>
            <person name="de Jong P.J."/>
            <person name="Hrdy I."/>
            <person name="Horvathova L."/>
            <person name="Zubacova Z."/>
            <person name="Dolezal P."/>
            <person name="Malik S.B."/>
            <person name="Logsdon J.M. Jr."/>
            <person name="Henze K."/>
            <person name="Gupta A."/>
            <person name="Wang C.C."/>
            <person name="Dunne R.L."/>
            <person name="Upcroft J.A."/>
            <person name="Upcroft P."/>
            <person name="White O."/>
            <person name="Salzberg S.L."/>
            <person name="Tang P."/>
            <person name="Chiu C.-H."/>
            <person name="Lee Y.-S."/>
            <person name="Embley T.M."/>
            <person name="Coombs G.H."/>
            <person name="Mottram J.C."/>
            <person name="Tachezy J."/>
            <person name="Fraser-Liggett C.M."/>
            <person name="Johnson P.J."/>
        </authorList>
    </citation>
    <scope>NUCLEOTIDE SEQUENCE [LARGE SCALE GENOMIC DNA]</scope>
    <source>
        <strain evidence="2">G3</strain>
    </source>
</reference>
<dbReference type="Proteomes" id="UP000001542">
    <property type="component" value="Unassembled WGS sequence"/>
</dbReference>